<organism evidence="1 2">
    <name type="scientific">Allokutzneria oryzae</name>
    <dbReference type="NCBI Taxonomy" id="1378989"/>
    <lineage>
        <taxon>Bacteria</taxon>
        <taxon>Bacillati</taxon>
        <taxon>Actinomycetota</taxon>
        <taxon>Actinomycetes</taxon>
        <taxon>Pseudonocardiales</taxon>
        <taxon>Pseudonocardiaceae</taxon>
        <taxon>Allokutzneria</taxon>
    </lineage>
</organism>
<dbReference type="EMBL" id="JBHLZU010000006">
    <property type="protein sequence ID" value="MFB9903694.1"/>
    <property type="molecule type" value="Genomic_DNA"/>
</dbReference>
<reference evidence="1 2" key="1">
    <citation type="submission" date="2024-09" db="EMBL/GenBank/DDBJ databases">
        <authorList>
            <person name="Sun Q."/>
            <person name="Mori K."/>
        </authorList>
    </citation>
    <scope>NUCLEOTIDE SEQUENCE [LARGE SCALE GENOMIC DNA]</scope>
    <source>
        <strain evidence="1 2">TBRC 7907</strain>
    </source>
</reference>
<accession>A0ABV5ZUH2</accession>
<dbReference type="Proteomes" id="UP001589693">
    <property type="component" value="Unassembled WGS sequence"/>
</dbReference>
<gene>
    <name evidence="1" type="ORF">ACFFQA_07075</name>
</gene>
<name>A0ABV5ZUH2_9PSEU</name>
<evidence type="ECO:0000313" key="1">
    <source>
        <dbReference type="EMBL" id="MFB9903694.1"/>
    </source>
</evidence>
<comment type="caution">
    <text evidence="1">The sequence shown here is derived from an EMBL/GenBank/DDBJ whole genome shotgun (WGS) entry which is preliminary data.</text>
</comment>
<evidence type="ECO:0000313" key="2">
    <source>
        <dbReference type="Proteomes" id="UP001589693"/>
    </source>
</evidence>
<proteinExistence type="predicted"/>
<keyword evidence="2" id="KW-1185">Reference proteome</keyword>
<sequence length="69" mass="7033">MLELRVPAAVVAALVDGVDLAAFTGPRSLGVAEQRTPAVRARQRGAVLLPLGPWPSADVALRCTSGSGP</sequence>
<dbReference type="RefSeq" id="WP_377850850.1">
    <property type="nucleotide sequence ID" value="NZ_JBHLZU010000006.1"/>
</dbReference>
<protein>
    <submittedName>
        <fullName evidence="1">Uncharacterized protein</fullName>
    </submittedName>
</protein>